<sequence length="353" mass="36105">MFETFGFENLTAPQVTVFFALAVGVLFGFFAERTQFCFRRALVGHDRRAAAGVWLLALAVAMIGTQVAVFAELISFGDHRFMTSDLPVVAILLGGALFGAGMVLTRGCASRLTVLSGTGNLRALMVLFIFAFVAHATLKGLLSPLRVGLGGITVSLENAALPGPAGLWVAVVVLVALLVAVRSGNTLLRLLGAVAIGALVPLAWVGTGFVLYDDFDPVAFESLSFTAPAADSLFFTVASTAVSANFGVGLIGGVIAGSLLASLLFKSFQWRSFETPRQTGRYMFGAVLMGFGGVLAGGCTVGAGLSGLPTLSISAVLAVAAIAAGALATNSVLSASLRGSGAPSTTPPLQPAE</sequence>
<evidence type="ECO:0000313" key="11">
    <source>
        <dbReference type="Proteomes" id="UP000051870"/>
    </source>
</evidence>
<dbReference type="Pfam" id="PF04143">
    <property type="entry name" value="Sulf_transp"/>
    <property type="match status" value="2"/>
</dbReference>
<dbReference type="PANTHER" id="PTHR30574">
    <property type="entry name" value="INNER MEMBRANE PROTEIN YEDE"/>
    <property type="match status" value="1"/>
</dbReference>
<evidence type="ECO:0000313" key="10">
    <source>
        <dbReference type="EMBL" id="CUJ89990.1"/>
    </source>
</evidence>
<evidence type="ECO:0000256" key="7">
    <source>
        <dbReference type="ARBA" id="ARBA00023136"/>
    </source>
</evidence>
<comment type="subcellular location">
    <subcellularLocation>
        <location evidence="1">Cell inner membrane</location>
        <topology evidence="1">Multi-pass membrane protein</topology>
    </subcellularLocation>
</comment>
<feature type="transmembrane region" description="Helical" evidence="9">
    <location>
        <begin position="161"/>
        <end position="181"/>
    </location>
</feature>
<gene>
    <name evidence="10" type="ORF">PH7735_01170</name>
</gene>
<evidence type="ECO:0000256" key="6">
    <source>
        <dbReference type="ARBA" id="ARBA00022989"/>
    </source>
</evidence>
<keyword evidence="3" id="KW-1003">Cell membrane</keyword>
<feature type="transmembrane region" description="Helical" evidence="9">
    <location>
        <begin position="12"/>
        <end position="31"/>
    </location>
</feature>
<evidence type="ECO:0000256" key="5">
    <source>
        <dbReference type="ARBA" id="ARBA00022692"/>
    </source>
</evidence>
<organism evidence="10 11">
    <name type="scientific">Shimia thalassica</name>
    <dbReference type="NCBI Taxonomy" id="1715693"/>
    <lineage>
        <taxon>Bacteria</taxon>
        <taxon>Pseudomonadati</taxon>
        <taxon>Pseudomonadota</taxon>
        <taxon>Alphaproteobacteria</taxon>
        <taxon>Rhodobacterales</taxon>
        <taxon>Roseobacteraceae</taxon>
    </lineage>
</organism>
<protein>
    <submittedName>
        <fullName evidence="10">Putative inner membrane protein</fullName>
    </submittedName>
</protein>
<keyword evidence="5 9" id="KW-0812">Transmembrane</keyword>
<evidence type="ECO:0000256" key="1">
    <source>
        <dbReference type="ARBA" id="ARBA00004429"/>
    </source>
</evidence>
<feature type="transmembrane region" description="Helical" evidence="9">
    <location>
        <begin position="188"/>
        <end position="212"/>
    </location>
</feature>
<dbReference type="EMBL" id="CYTW01000001">
    <property type="protein sequence ID" value="CUJ89990.1"/>
    <property type="molecule type" value="Genomic_DNA"/>
</dbReference>
<feature type="transmembrane region" description="Helical" evidence="9">
    <location>
        <begin position="121"/>
        <end position="141"/>
    </location>
</feature>
<feature type="transmembrane region" description="Helical" evidence="9">
    <location>
        <begin position="232"/>
        <end position="261"/>
    </location>
</feature>
<dbReference type="GeneID" id="83880233"/>
<evidence type="ECO:0000256" key="3">
    <source>
        <dbReference type="ARBA" id="ARBA00022475"/>
    </source>
</evidence>
<keyword evidence="7 9" id="KW-0472">Membrane</keyword>
<dbReference type="RefSeq" id="WP_058310325.1">
    <property type="nucleotide sequence ID" value="NZ_CYTW01000001.1"/>
</dbReference>
<keyword evidence="2" id="KW-0813">Transport</keyword>
<keyword evidence="11" id="KW-1185">Reference proteome</keyword>
<name>A0A0P1ICW7_9RHOB</name>
<dbReference type="PANTHER" id="PTHR30574:SF1">
    <property type="entry name" value="SULPHUR TRANSPORT DOMAIN-CONTAINING PROTEIN"/>
    <property type="match status" value="1"/>
</dbReference>
<reference evidence="11" key="1">
    <citation type="submission" date="2015-09" db="EMBL/GenBank/DDBJ databases">
        <authorList>
            <person name="Rodrigo-Torres Lidia"/>
            <person name="Arahal R.David."/>
        </authorList>
    </citation>
    <scope>NUCLEOTIDE SEQUENCE [LARGE SCALE GENOMIC DNA]</scope>
    <source>
        <strain evidence="11">CECT 7735</strain>
    </source>
</reference>
<accession>A0A0P1ICW7</accession>
<feature type="transmembrane region" description="Helical" evidence="9">
    <location>
        <begin position="282"/>
        <end position="305"/>
    </location>
</feature>
<comment type="similarity">
    <text evidence="8">Belongs to the TsuA/YedE (TC 9.B.102) family.</text>
</comment>
<evidence type="ECO:0000256" key="2">
    <source>
        <dbReference type="ARBA" id="ARBA00022448"/>
    </source>
</evidence>
<evidence type="ECO:0000256" key="9">
    <source>
        <dbReference type="SAM" id="Phobius"/>
    </source>
</evidence>
<dbReference type="Proteomes" id="UP000051870">
    <property type="component" value="Unassembled WGS sequence"/>
</dbReference>
<feature type="transmembrane region" description="Helical" evidence="9">
    <location>
        <begin position="311"/>
        <end position="333"/>
    </location>
</feature>
<evidence type="ECO:0000256" key="4">
    <source>
        <dbReference type="ARBA" id="ARBA00022519"/>
    </source>
</evidence>
<dbReference type="InterPro" id="IPR007272">
    <property type="entry name" value="Sulf_transp_TsuA/YedE"/>
</dbReference>
<keyword evidence="4" id="KW-0997">Cell inner membrane</keyword>
<dbReference type="GO" id="GO:0005886">
    <property type="term" value="C:plasma membrane"/>
    <property type="evidence" value="ECO:0007669"/>
    <property type="project" value="UniProtKB-SubCell"/>
</dbReference>
<dbReference type="AlphaFoldDB" id="A0A0P1ICW7"/>
<keyword evidence="6 9" id="KW-1133">Transmembrane helix</keyword>
<feature type="transmembrane region" description="Helical" evidence="9">
    <location>
        <begin position="88"/>
        <end position="109"/>
    </location>
</feature>
<feature type="transmembrane region" description="Helical" evidence="9">
    <location>
        <begin position="52"/>
        <end position="76"/>
    </location>
</feature>
<evidence type="ECO:0000256" key="8">
    <source>
        <dbReference type="ARBA" id="ARBA00035655"/>
    </source>
</evidence>
<dbReference type="STRING" id="1715693.PH7735_01170"/>
<proteinExistence type="inferred from homology"/>